<dbReference type="AlphaFoldDB" id="A0A644ZZY8"/>
<proteinExistence type="predicted"/>
<dbReference type="Pfam" id="PF07331">
    <property type="entry name" value="TctB"/>
    <property type="match status" value="1"/>
</dbReference>
<keyword evidence="1" id="KW-0812">Transmembrane</keyword>
<keyword evidence="1" id="KW-1133">Transmembrane helix</keyword>
<dbReference type="EMBL" id="VSSQ01011319">
    <property type="protein sequence ID" value="MPM46540.1"/>
    <property type="molecule type" value="Genomic_DNA"/>
</dbReference>
<feature type="transmembrane region" description="Helical" evidence="1">
    <location>
        <begin position="84"/>
        <end position="115"/>
    </location>
</feature>
<accession>A0A644ZZY8</accession>
<protein>
    <recommendedName>
        <fullName evidence="2">DUF1468 domain-containing protein</fullName>
    </recommendedName>
</protein>
<comment type="caution">
    <text evidence="3">The sequence shown here is derived from an EMBL/GenBank/DDBJ whole genome shotgun (WGS) entry which is preliminary data.</text>
</comment>
<gene>
    <name evidence="3" type="ORF">SDC9_93244</name>
</gene>
<feature type="transmembrane region" description="Helical" evidence="1">
    <location>
        <begin position="127"/>
        <end position="145"/>
    </location>
</feature>
<evidence type="ECO:0000313" key="3">
    <source>
        <dbReference type="EMBL" id="MPM46540.1"/>
    </source>
</evidence>
<sequence length="156" mass="17208">MKTMKAWNFFVSAIFILLGIATIALSSEFPIEMGKGDPGSGFWPTVLGIIIIALGLMLAIISSTSKNDKLMIDLMMASSGAKRVYWMIGLTMVFGVLMYLGGILIALFIFVYLCMGLMDVKSKKERLLFSLILVGSVFLIFQVLLKSPLPPPIFMR</sequence>
<feature type="domain" description="DUF1468" evidence="2">
    <location>
        <begin position="10"/>
        <end position="150"/>
    </location>
</feature>
<keyword evidence="1" id="KW-0472">Membrane</keyword>
<organism evidence="3">
    <name type="scientific">bioreactor metagenome</name>
    <dbReference type="NCBI Taxonomy" id="1076179"/>
    <lineage>
        <taxon>unclassified sequences</taxon>
        <taxon>metagenomes</taxon>
        <taxon>ecological metagenomes</taxon>
    </lineage>
</organism>
<name>A0A644ZZY8_9ZZZZ</name>
<evidence type="ECO:0000256" key="1">
    <source>
        <dbReference type="SAM" id="Phobius"/>
    </source>
</evidence>
<feature type="transmembrane region" description="Helical" evidence="1">
    <location>
        <begin position="42"/>
        <end position="63"/>
    </location>
</feature>
<dbReference type="InterPro" id="IPR009936">
    <property type="entry name" value="DUF1468"/>
</dbReference>
<evidence type="ECO:0000259" key="2">
    <source>
        <dbReference type="Pfam" id="PF07331"/>
    </source>
</evidence>
<reference evidence="3" key="1">
    <citation type="submission" date="2019-08" db="EMBL/GenBank/DDBJ databases">
        <authorList>
            <person name="Kucharzyk K."/>
            <person name="Murdoch R.W."/>
            <person name="Higgins S."/>
            <person name="Loffler F."/>
        </authorList>
    </citation>
    <scope>NUCLEOTIDE SEQUENCE</scope>
</reference>